<comment type="caution">
    <text evidence="9">The sequence shown here is derived from an EMBL/GenBank/DDBJ whole genome shotgun (WGS) entry which is preliminary data.</text>
</comment>
<dbReference type="InterPro" id="IPR013656">
    <property type="entry name" value="PAS_4"/>
</dbReference>
<dbReference type="Proteomes" id="UP000536179">
    <property type="component" value="Unassembled WGS sequence"/>
</dbReference>
<dbReference type="Pfam" id="PF00196">
    <property type="entry name" value="GerE"/>
    <property type="match status" value="1"/>
</dbReference>
<evidence type="ECO:0000259" key="8">
    <source>
        <dbReference type="PROSITE" id="PS50113"/>
    </source>
</evidence>
<dbReference type="InterPro" id="IPR013767">
    <property type="entry name" value="PAS_fold"/>
</dbReference>
<evidence type="ECO:0000313" key="9">
    <source>
        <dbReference type="EMBL" id="MBB3208988.1"/>
    </source>
</evidence>
<dbReference type="PANTHER" id="PTHR43304:SF1">
    <property type="entry name" value="PAC DOMAIN-CONTAINING PROTEIN"/>
    <property type="match status" value="1"/>
</dbReference>
<keyword evidence="10" id="KW-1185">Reference proteome</keyword>
<dbReference type="SMART" id="SM00086">
    <property type="entry name" value="PAC"/>
    <property type="match status" value="3"/>
</dbReference>
<dbReference type="Pfam" id="PF00989">
    <property type="entry name" value="PAS"/>
    <property type="match status" value="1"/>
</dbReference>
<dbReference type="PRINTS" id="PR00038">
    <property type="entry name" value="HTHLUXR"/>
</dbReference>
<evidence type="ECO:0000256" key="3">
    <source>
        <dbReference type="ARBA" id="ARBA00022553"/>
    </source>
</evidence>
<dbReference type="InterPro" id="IPR052162">
    <property type="entry name" value="Sensor_kinase/Photoreceptor"/>
</dbReference>
<evidence type="ECO:0000256" key="5">
    <source>
        <dbReference type="ARBA" id="ARBA00022777"/>
    </source>
</evidence>
<dbReference type="InterPro" id="IPR036388">
    <property type="entry name" value="WH-like_DNA-bd_sf"/>
</dbReference>
<proteinExistence type="predicted"/>
<dbReference type="InterPro" id="IPR035965">
    <property type="entry name" value="PAS-like_dom_sf"/>
</dbReference>
<dbReference type="InterPro" id="IPR000700">
    <property type="entry name" value="PAS-assoc_C"/>
</dbReference>
<dbReference type="AlphaFoldDB" id="A0A7W5H813"/>
<sequence>MTNDSNDYTMHRMQNSIEENRVTALENFIEQLERFGIGCFGVDPKRLSILKTNAVFNAFVGIDGDELVGMPLKQLLPEMEVSGIADAIESLSDGRESKFVRTLYVQRNGKHQRWGRVTFVRWGERDNDDEIVVATAVDVTDSVRAEQEREQTLQRMEMAQRHSQVGCWELVKGETTGWWSRQLFEMFGLSPDQSPPSFDQFLELIHPEDREKVINAHQSELFLHNSMEIEFRRNPEIGEMRWFRAKVKCIDRGGEVIWFGTTQDISERQQIESALISSEKLYREIVESAAEGISVVDVDGNIVKTNQVAANMFGYEPEELVGVGIFELIGESSKQSLASNFKKRADGVSEATEYRVKHRDGHEVWVLVSSRPLYDDLGDFCGTRNTVINITHRKFAEELTRKAEIAKAKLDMLSDRERSVFSLVAAGQMNKVIAKRLDVSEKTVERYRSSVMKKLGVKGIAELVRIALEAESVQR</sequence>
<dbReference type="GO" id="GO:0003677">
    <property type="term" value="F:DNA binding"/>
    <property type="evidence" value="ECO:0007669"/>
    <property type="project" value="InterPro"/>
</dbReference>
<evidence type="ECO:0000256" key="4">
    <source>
        <dbReference type="ARBA" id="ARBA00022679"/>
    </source>
</evidence>
<evidence type="ECO:0000256" key="2">
    <source>
        <dbReference type="ARBA" id="ARBA00012438"/>
    </source>
</evidence>
<dbReference type="PROSITE" id="PS50043">
    <property type="entry name" value="HTH_LUXR_2"/>
    <property type="match status" value="1"/>
</dbReference>
<dbReference type="EC" id="2.7.13.3" evidence="2"/>
<dbReference type="InterPro" id="IPR016032">
    <property type="entry name" value="Sig_transdc_resp-reg_C-effctor"/>
</dbReference>
<dbReference type="PROSITE" id="PS50112">
    <property type="entry name" value="PAS"/>
    <property type="match status" value="2"/>
</dbReference>
<dbReference type="InterPro" id="IPR000792">
    <property type="entry name" value="Tscrpt_reg_LuxR_C"/>
</dbReference>
<dbReference type="Gene3D" id="3.30.450.20">
    <property type="entry name" value="PAS domain"/>
    <property type="match status" value="3"/>
</dbReference>
<feature type="domain" description="PAS" evidence="7">
    <location>
        <begin position="179"/>
        <end position="230"/>
    </location>
</feature>
<dbReference type="SUPFAM" id="SSF46894">
    <property type="entry name" value="C-terminal effector domain of the bipartite response regulators"/>
    <property type="match status" value="1"/>
</dbReference>
<dbReference type="PANTHER" id="PTHR43304">
    <property type="entry name" value="PHYTOCHROME-LIKE PROTEIN CPH1"/>
    <property type="match status" value="1"/>
</dbReference>
<comment type="catalytic activity">
    <reaction evidence="1">
        <text>ATP + protein L-histidine = ADP + protein N-phospho-L-histidine.</text>
        <dbReference type="EC" id="2.7.13.3"/>
    </reaction>
</comment>
<dbReference type="InterPro" id="IPR013655">
    <property type="entry name" value="PAS_fold_3"/>
</dbReference>
<keyword evidence="4" id="KW-0808">Transferase</keyword>
<feature type="domain" description="PAC" evidence="8">
    <location>
        <begin position="350"/>
        <end position="402"/>
    </location>
</feature>
<accession>A0A7W5H813</accession>
<feature type="domain" description="HTH luxR-type" evidence="6">
    <location>
        <begin position="406"/>
        <end position="471"/>
    </location>
</feature>
<dbReference type="GO" id="GO:0004673">
    <property type="term" value="F:protein histidine kinase activity"/>
    <property type="evidence" value="ECO:0007669"/>
    <property type="project" value="UniProtKB-EC"/>
</dbReference>
<dbReference type="RefSeq" id="WP_184307267.1">
    <property type="nucleotide sequence ID" value="NZ_JACHXU010000019.1"/>
</dbReference>
<dbReference type="SMART" id="SM00421">
    <property type="entry name" value="HTH_LUXR"/>
    <property type="match status" value="1"/>
</dbReference>
<dbReference type="NCBIfam" id="TIGR00229">
    <property type="entry name" value="sensory_box"/>
    <property type="match status" value="3"/>
</dbReference>
<dbReference type="Gene3D" id="1.10.10.10">
    <property type="entry name" value="Winged helix-like DNA-binding domain superfamily/Winged helix DNA-binding domain"/>
    <property type="match status" value="1"/>
</dbReference>
<keyword evidence="5" id="KW-0418">Kinase</keyword>
<organism evidence="9 10">
    <name type="scientific">Aporhodopirellula rubra</name>
    <dbReference type="NCBI Taxonomy" id="980271"/>
    <lineage>
        <taxon>Bacteria</taxon>
        <taxon>Pseudomonadati</taxon>
        <taxon>Planctomycetota</taxon>
        <taxon>Planctomycetia</taxon>
        <taxon>Pirellulales</taxon>
        <taxon>Pirellulaceae</taxon>
        <taxon>Aporhodopirellula</taxon>
    </lineage>
</organism>
<keyword evidence="3" id="KW-0597">Phosphoprotein</keyword>
<feature type="domain" description="PAS" evidence="7">
    <location>
        <begin position="278"/>
        <end position="348"/>
    </location>
</feature>
<dbReference type="Pfam" id="PF08448">
    <property type="entry name" value="PAS_4"/>
    <property type="match status" value="1"/>
</dbReference>
<dbReference type="PROSITE" id="PS50113">
    <property type="entry name" value="PAC"/>
    <property type="match status" value="1"/>
</dbReference>
<reference evidence="9 10" key="1">
    <citation type="submission" date="2020-08" db="EMBL/GenBank/DDBJ databases">
        <title>Genomic Encyclopedia of Type Strains, Phase III (KMG-III): the genomes of soil and plant-associated and newly described type strains.</title>
        <authorList>
            <person name="Whitman W."/>
        </authorList>
    </citation>
    <scope>NUCLEOTIDE SEQUENCE [LARGE SCALE GENOMIC DNA]</scope>
    <source>
        <strain evidence="9 10">CECT 8075</strain>
    </source>
</reference>
<dbReference type="InterPro" id="IPR000014">
    <property type="entry name" value="PAS"/>
</dbReference>
<dbReference type="CDD" id="cd00130">
    <property type="entry name" value="PAS"/>
    <property type="match status" value="3"/>
</dbReference>
<dbReference type="CDD" id="cd06170">
    <property type="entry name" value="LuxR_C_like"/>
    <property type="match status" value="1"/>
</dbReference>
<dbReference type="InterPro" id="IPR001610">
    <property type="entry name" value="PAC"/>
</dbReference>
<name>A0A7W5H813_9BACT</name>
<dbReference type="Pfam" id="PF08447">
    <property type="entry name" value="PAS_3"/>
    <property type="match status" value="1"/>
</dbReference>
<gene>
    <name evidence="9" type="ORF">FHS27_004822</name>
</gene>
<evidence type="ECO:0000259" key="6">
    <source>
        <dbReference type="PROSITE" id="PS50043"/>
    </source>
</evidence>
<protein>
    <recommendedName>
        <fullName evidence="2">histidine kinase</fullName>
        <ecNumber evidence="2">2.7.13.3</ecNumber>
    </recommendedName>
</protein>
<dbReference type="PROSITE" id="PS00622">
    <property type="entry name" value="HTH_LUXR_1"/>
    <property type="match status" value="1"/>
</dbReference>
<dbReference type="EMBL" id="JACHXU010000019">
    <property type="protein sequence ID" value="MBB3208988.1"/>
    <property type="molecule type" value="Genomic_DNA"/>
</dbReference>
<evidence type="ECO:0000259" key="7">
    <source>
        <dbReference type="PROSITE" id="PS50112"/>
    </source>
</evidence>
<dbReference type="GO" id="GO:0006355">
    <property type="term" value="P:regulation of DNA-templated transcription"/>
    <property type="evidence" value="ECO:0007669"/>
    <property type="project" value="InterPro"/>
</dbReference>
<dbReference type="SMART" id="SM00091">
    <property type="entry name" value="PAS"/>
    <property type="match status" value="3"/>
</dbReference>
<evidence type="ECO:0000256" key="1">
    <source>
        <dbReference type="ARBA" id="ARBA00000085"/>
    </source>
</evidence>
<dbReference type="SUPFAM" id="SSF55785">
    <property type="entry name" value="PYP-like sensor domain (PAS domain)"/>
    <property type="match status" value="3"/>
</dbReference>
<evidence type="ECO:0000313" key="10">
    <source>
        <dbReference type="Proteomes" id="UP000536179"/>
    </source>
</evidence>